<sequence>MEDKLLASSSTDDIEIEIYENGITVNGNFLSTKDVADSLDKIDDFLTLSGIESQWVIQDLDEQMGAEEDEEE</sequence>
<protein>
    <submittedName>
        <fullName evidence="1">Gp655</fullName>
    </submittedName>
</protein>
<dbReference type="RefSeq" id="YP_009015947.1">
    <property type="nucleotide sequence ID" value="NC_023719.1"/>
</dbReference>
<proteinExistence type="predicted"/>
<dbReference type="GeneID" id="18563863"/>
<dbReference type="EMBL" id="JN638751">
    <property type="protein sequence ID" value="AEO93898.1"/>
    <property type="molecule type" value="Genomic_DNA"/>
</dbReference>
<accession>G3MB35</accession>
<name>G3MB35_9CAUD</name>
<evidence type="ECO:0000313" key="1">
    <source>
        <dbReference type="EMBL" id="AEO93898.1"/>
    </source>
</evidence>
<gene>
    <name evidence="1" type="primary">655</name>
    <name evidence="1" type="ORF">G_655</name>
</gene>
<evidence type="ECO:0000313" key="2">
    <source>
        <dbReference type="Proteomes" id="UP000009273"/>
    </source>
</evidence>
<reference evidence="1 2" key="1">
    <citation type="submission" date="2011-09" db="EMBL/GenBank/DDBJ databases">
        <authorList>
            <person name="Pope W.H."/>
            <person name="Pedulla M.L."/>
            <person name="Ford M.E."/>
            <person name="Peebles C.L."/>
            <person name="Hatfull G.H."/>
            <person name="Hendrix R.W."/>
        </authorList>
    </citation>
    <scope>NUCLEOTIDE SEQUENCE [LARGE SCALE GENOMIC DNA]</scope>
    <source>
        <strain evidence="1">G</strain>
    </source>
</reference>
<keyword evidence="2" id="KW-1185">Reference proteome</keyword>
<organism evidence="1 2">
    <name type="scientific">Bacillus phage G</name>
    <dbReference type="NCBI Taxonomy" id="2884420"/>
    <lineage>
        <taxon>Viruses</taxon>
        <taxon>Duplodnaviria</taxon>
        <taxon>Heunggongvirae</taxon>
        <taxon>Uroviricota</taxon>
        <taxon>Caudoviricetes</taxon>
        <taxon>Donellivirus</taxon>
        <taxon>Donellivirus gee</taxon>
    </lineage>
</organism>
<dbReference type="Proteomes" id="UP000009273">
    <property type="component" value="Segment"/>
</dbReference>
<dbReference type="KEGG" id="vg:18563863"/>